<evidence type="ECO:0000256" key="4">
    <source>
        <dbReference type="ARBA" id="ARBA00022840"/>
    </source>
</evidence>
<sequence>MERAIEVEGLVVTYRGKRGAAVEAVRGLDFEVRPGEVVGFLGPNGAGKSSTLKALMGFVEPASGSCRVAGHPAGSLEAKRHAGYLPEVAQYYPFLTPLETLTLYGELQGLKGDELRHEAHELLDMVGLGAAHSRQNRTLSKGMLQRVGIAQALLGSPDVLVLDEVTSGLDPVGRRELRAVLRERRNRGCTLLFSSHELSEVEMLCDRIVLIEHGRLIEERNVEALKDELRRFSIVYRGQASMIGLSEEWRERSDGTFYARFTGKKGLMQAMERVFAAGAELIDVTADQGSFEDYFVQAIGRSA</sequence>
<feature type="domain" description="ABC transporter" evidence="5">
    <location>
        <begin position="5"/>
        <end position="238"/>
    </location>
</feature>
<dbReference type="PROSITE" id="PS50893">
    <property type="entry name" value="ABC_TRANSPORTER_2"/>
    <property type="match status" value="1"/>
</dbReference>
<evidence type="ECO:0000256" key="3">
    <source>
        <dbReference type="ARBA" id="ARBA00022741"/>
    </source>
</evidence>
<keyword evidence="2" id="KW-0813">Transport</keyword>
<protein>
    <submittedName>
        <fullName evidence="6">ABC transporter ATP-binding protein</fullName>
    </submittedName>
</protein>
<proteinExistence type="inferred from homology"/>
<dbReference type="EMBL" id="JACOSL010000029">
    <property type="protein sequence ID" value="MBI1756365.1"/>
    <property type="molecule type" value="Genomic_DNA"/>
</dbReference>
<dbReference type="InterPro" id="IPR003593">
    <property type="entry name" value="AAA+_ATPase"/>
</dbReference>
<dbReference type="Proteomes" id="UP000727962">
    <property type="component" value="Unassembled WGS sequence"/>
</dbReference>
<dbReference type="PANTHER" id="PTHR43335">
    <property type="entry name" value="ABC TRANSPORTER, ATP-BINDING PROTEIN"/>
    <property type="match status" value="1"/>
</dbReference>
<dbReference type="GO" id="GO:0005524">
    <property type="term" value="F:ATP binding"/>
    <property type="evidence" value="ECO:0007669"/>
    <property type="project" value="UniProtKB-KW"/>
</dbReference>
<dbReference type="CDD" id="cd03230">
    <property type="entry name" value="ABC_DR_subfamily_A"/>
    <property type="match status" value="1"/>
</dbReference>
<dbReference type="PANTHER" id="PTHR43335:SF4">
    <property type="entry name" value="ABC TRANSPORTER, ATP-BINDING PROTEIN"/>
    <property type="match status" value="1"/>
</dbReference>
<dbReference type="InterPro" id="IPR003439">
    <property type="entry name" value="ABC_transporter-like_ATP-bd"/>
</dbReference>
<dbReference type="PROSITE" id="PS00211">
    <property type="entry name" value="ABC_TRANSPORTER_1"/>
    <property type="match status" value="1"/>
</dbReference>
<keyword evidence="3" id="KW-0547">Nucleotide-binding</keyword>
<dbReference type="SMART" id="SM00382">
    <property type="entry name" value="AAA"/>
    <property type="match status" value="1"/>
</dbReference>
<evidence type="ECO:0000256" key="1">
    <source>
        <dbReference type="ARBA" id="ARBA00005417"/>
    </source>
</evidence>
<evidence type="ECO:0000313" key="6">
    <source>
        <dbReference type="EMBL" id="MBI1756365.1"/>
    </source>
</evidence>
<dbReference type="Gene3D" id="3.40.50.300">
    <property type="entry name" value="P-loop containing nucleotide triphosphate hydrolases"/>
    <property type="match status" value="1"/>
</dbReference>
<evidence type="ECO:0000259" key="5">
    <source>
        <dbReference type="PROSITE" id="PS50893"/>
    </source>
</evidence>
<organism evidence="6 7">
    <name type="scientific">Fimbriimonas ginsengisoli</name>
    <dbReference type="NCBI Taxonomy" id="1005039"/>
    <lineage>
        <taxon>Bacteria</taxon>
        <taxon>Bacillati</taxon>
        <taxon>Armatimonadota</taxon>
        <taxon>Fimbriimonadia</taxon>
        <taxon>Fimbriimonadales</taxon>
        <taxon>Fimbriimonadaceae</taxon>
        <taxon>Fimbriimonas</taxon>
    </lineage>
</organism>
<dbReference type="AlphaFoldDB" id="A0A931LRY3"/>
<dbReference type="Pfam" id="PF00005">
    <property type="entry name" value="ABC_tran"/>
    <property type="match status" value="1"/>
</dbReference>
<dbReference type="InterPro" id="IPR017871">
    <property type="entry name" value="ABC_transporter-like_CS"/>
</dbReference>
<evidence type="ECO:0000313" key="7">
    <source>
        <dbReference type="Proteomes" id="UP000727962"/>
    </source>
</evidence>
<comment type="similarity">
    <text evidence="1">Belongs to the ABC transporter superfamily.</text>
</comment>
<dbReference type="GO" id="GO:0016887">
    <property type="term" value="F:ATP hydrolysis activity"/>
    <property type="evidence" value="ECO:0007669"/>
    <property type="project" value="InterPro"/>
</dbReference>
<keyword evidence="4 6" id="KW-0067">ATP-binding</keyword>
<evidence type="ECO:0000256" key="2">
    <source>
        <dbReference type="ARBA" id="ARBA00022448"/>
    </source>
</evidence>
<gene>
    <name evidence="6" type="ORF">HYR64_04570</name>
</gene>
<name>A0A931LRY3_FIMGI</name>
<dbReference type="InterPro" id="IPR027417">
    <property type="entry name" value="P-loop_NTPase"/>
</dbReference>
<accession>A0A931LRY3</accession>
<reference evidence="6" key="1">
    <citation type="submission" date="2020-07" db="EMBL/GenBank/DDBJ databases">
        <title>Huge and variable diversity of episymbiotic CPR bacteria and DPANN archaea in groundwater ecosystems.</title>
        <authorList>
            <person name="He C.Y."/>
            <person name="Keren R."/>
            <person name="Whittaker M."/>
            <person name="Farag I.F."/>
            <person name="Doudna J."/>
            <person name="Cate J.H.D."/>
            <person name="Banfield J.F."/>
        </authorList>
    </citation>
    <scope>NUCLEOTIDE SEQUENCE</scope>
    <source>
        <strain evidence="6">NC_groundwater_17_Pr7_B-0.1um_64_12</strain>
    </source>
</reference>
<comment type="caution">
    <text evidence="6">The sequence shown here is derived from an EMBL/GenBank/DDBJ whole genome shotgun (WGS) entry which is preliminary data.</text>
</comment>
<dbReference type="SUPFAM" id="SSF52540">
    <property type="entry name" value="P-loop containing nucleoside triphosphate hydrolases"/>
    <property type="match status" value="1"/>
</dbReference>